<gene>
    <name evidence="2" type="ORF">J7S33_27225</name>
</gene>
<organism evidence="2 3">
    <name type="scientific">Saccharothrix algeriensis</name>
    <dbReference type="NCBI Taxonomy" id="173560"/>
    <lineage>
        <taxon>Bacteria</taxon>
        <taxon>Bacillati</taxon>
        <taxon>Actinomycetota</taxon>
        <taxon>Actinomycetes</taxon>
        <taxon>Pseudonocardiales</taxon>
        <taxon>Pseudonocardiaceae</taxon>
        <taxon>Saccharothrix</taxon>
    </lineage>
</organism>
<dbReference type="InterPro" id="IPR004919">
    <property type="entry name" value="GmrSD_N"/>
</dbReference>
<dbReference type="EMBL" id="CP072788">
    <property type="protein sequence ID" value="QTR02707.1"/>
    <property type="molecule type" value="Genomic_DNA"/>
</dbReference>
<evidence type="ECO:0000313" key="3">
    <source>
        <dbReference type="Proteomes" id="UP000671828"/>
    </source>
</evidence>
<name>A0A8T8HWC1_9PSEU</name>
<proteinExistence type="predicted"/>
<feature type="non-terminal residue" evidence="2">
    <location>
        <position position="79"/>
    </location>
</feature>
<sequence length="79" mass="9240">QSSELSVQGQTLQTLYNFYFNGYLQVNRRYQRKLVWSVDEKQKLIDSVVNKLPIPLVLIAERPRGTIGKYEIIDGLQRL</sequence>
<dbReference type="Pfam" id="PF03235">
    <property type="entry name" value="GmrSD_N"/>
    <property type="match status" value="1"/>
</dbReference>
<evidence type="ECO:0000313" key="2">
    <source>
        <dbReference type="EMBL" id="QTR02707.1"/>
    </source>
</evidence>
<dbReference type="Proteomes" id="UP000671828">
    <property type="component" value="Chromosome"/>
</dbReference>
<feature type="domain" description="GmrSD restriction endonucleases N-terminal" evidence="1">
    <location>
        <begin position="14"/>
        <end position="79"/>
    </location>
</feature>
<dbReference type="PANTHER" id="PTHR39639:SF1">
    <property type="entry name" value="DUF262 DOMAIN-CONTAINING PROTEIN"/>
    <property type="match status" value="1"/>
</dbReference>
<dbReference type="PANTHER" id="PTHR39639">
    <property type="entry name" value="CHROMOSOME 16, WHOLE GENOME SHOTGUN SEQUENCE"/>
    <property type="match status" value="1"/>
</dbReference>
<accession>A0A8T8HWC1</accession>
<dbReference type="AlphaFoldDB" id="A0A8T8HWC1"/>
<feature type="non-terminal residue" evidence="2">
    <location>
        <position position="1"/>
    </location>
</feature>
<evidence type="ECO:0000259" key="1">
    <source>
        <dbReference type="Pfam" id="PF03235"/>
    </source>
</evidence>
<reference evidence="2" key="1">
    <citation type="submission" date="2021-04" db="EMBL/GenBank/DDBJ databases">
        <title>Saccharothrix algeriensis WGS.</title>
        <authorList>
            <person name="Stuskova K."/>
            <person name="Hakalova E."/>
            <person name="Tebbal A.B."/>
            <person name="Eichmeier A."/>
        </authorList>
    </citation>
    <scope>NUCLEOTIDE SEQUENCE</scope>
    <source>
        <strain evidence="2">NRRL B-24137</strain>
    </source>
</reference>
<protein>
    <submittedName>
        <fullName evidence="2">DUF262 domain-containing protein</fullName>
    </submittedName>
</protein>